<dbReference type="PANTHER" id="PTHR10963:SF60">
    <property type="entry name" value="GRAM-NEGATIVE BACTERIA-BINDING PROTEIN 1-RELATED"/>
    <property type="match status" value="1"/>
</dbReference>
<protein>
    <recommendedName>
        <fullName evidence="3">GH16 domain-containing protein</fullName>
    </recommendedName>
</protein>
<dbReference type="SUPFAM" id="SSF49899">
    <property type="entry name" value="Concanavalin A-like lectins/glucanases"/>
    <property type="match status" value="1"/>
</dbReference>
<feature type="signal peptide" evidence="2">
    <location>
        <begin position="1"/>
        <end position="32"/>
    </location>
</feature>
<gene>
    <name evidence="4" type="ORF">GCM10017577_34430</name>
</gene>
<dbReference type="GO" id="GO:0005975">
    <property type="term" value="P:carbohydrate metabolic process"/>
    <property type="evidence" value="ECO:0007669"/>
    <property type="project" value="InterPro"/>
</dbReference>
<dbReference type="InterPro" id="IPR013320">
    <property type="entry name" value="ConA-like_dom_sf"/>
</dbReference>
<comment type="caution">
    <text evidence="4">The sequence shown here is derived from an EMBL/GenBank/DDBJ whole genome shotgun (WGS) entry which is preliminary data.</text>
</comment>
<keyword evidence="5" id="KW-1185">Reference proteome</keyword>
<dbReference type="Proteomes" id="UP001143463">
    <property type="component" value="Unassembled WGS sequence"/>
</dbReference>
<dbReference type="AlphaFoldDB" id="A0A9W6L233"/>
<evidence type="ECO:0000256" key="2">
    <source>
        <dbReference type="SAM" id="SignalP"/>
    </source>
</evidence>
<dbReference type="PROSITE" id="PS51257">
    <property type="entry name" value="PROKAR_LIPOPROTEIN"/>
    <property type="match status" value="1"/>
</dbReference>
<dbReference type="Pfam" id="PF00722">
    <property type="entry name" value="Glyco_hydro_16"/>
    <property type="match status" value="1"/>
</dbReference>
<feature type="region of interest" description="Disordered" evidence="1">
    <location>
        <begin position="273"/>
        <end position="321"/>
    </location>
</feature>
<organism evidence="4 5">
    <name type="scientific">Pseudonocardia halophobica</name>
    <dbReference type="NCBI Taxonomy" id="29401"/>
    <lineage>
        <taxon>Bacteria</taxon>
        <taxon>Bacillati</taxon>
        <taxon>Actinomycetota</taxon>
        <taxon>Actinomycetes</taxon>
        <taxon>Pseudonocardiales</taxon>
        <taxon>Pseudonocardiaceae</taxon>
        <taxon>Pseudonocardia</taxon>
    </lineage>
</organism>
<feature type="compositionally biased region" description="Low complexity" evidence="1">
    <location>
        <begin position="302"/>
        <end position="313"/>
    </location>
</feature>
<feature type="domain" description="GH16" evidence="3">
    <location>
        <begin position="73"/>
        <end position="270"/>
    </location>
</feature>
<evidence type="ECO:0000313" key="4">
    <source>
        <dbReference type="EMBL" id="GLL12302.1"/>
    </source>
</evidence>
<evidence type="ECO:0000256" key="1">
    <source>
        <dbReference type="SAM" id="MobiDB-lite"/>
    </source>
</evidence>
<sequence>MLAMRSSGLVRTLAVVVSGAALLTLTACPAGASQAPEVPGAPSSQGTAAQAAASQCPQTAADALGWGTPTRQADFEGTALPPDWHPYGPEPGHDEKGTRTPEAITVANGQVTVSGDEQGNTGAMSWHPGQWYGRWEVCVKSDPGPGGYHPVLLLWPVKEDWPVGGEIDWMEISADDRQSTDFFLHYGADNSQESGSVRHDATEWTAYALEWTPEKVTAYLNGKEWYSTTETGHFPPGAMNMTVQLDLFPPAGGSTAMHLDWAKQWSLPESVPAELSLAPGAPATGQPDLHPERTPKPVSELPASPQQGAPQPGTNKPRQGG</sequence>
<dbReference type="InterPro" id="IPR050546">
    <property type="entry name" value="Glycosyl_Hydrlase_16"/>
</dbReference>
<dbReference type="EMBL" id="BSFQ01000013">
    <property type="protein sequence ID" value="GLL12302.1"/>
    <property type="molecule type" value="Genomic_DNA"/>
</dbReference>
<proteinExistence type="predicted"/>
<evidence type="ECO:0000259" key="3">
    <source>
        <dbReference type="PROSITE" id="PS51762"/>
    </source>
</evidence>
<accession>A0A9W6L233</accession>
<reference evidence="4" key="1">
    <citation type="journal article" date="2014" name="Int. J. Syst. Evol. Microbiol.">
        <title>Complete genome sequence of Corynebacterium casei LMG S-19264T (=DSM 44701T), isolated from a smear-ripened cheese.</title>
        <authorList>
            <consortium name="US DOE Joint Genome Institute (JGI-PGF)"/>
            <person name="Walter F."/>
            <person name="Albersmeier A."/>
            <person name="Kalinowski J."/>
            <person name="Ruckert C."/>
        </authorList>
    </citation>
    <scope>NUCLEOTIDE SEQUENCE</scope>
    <source>
        <strain evidence="4">VKM Ac-1069</strain>
    </source>
</reference>
<dbReference type="GO" id="GO:0004553">
    <property type="term" value="F:hydrolase activity, hydrolyzing O-glycosyl compounds"/>
    <property type="evidence" value="ECO:0007669"/>
    <property type="project" value="InterPro"/>
</dbReference>
<reference evidence="4" key="2">
    <citation type="submission" date="2023-01" db="EMBL/GenBank/DDBJ databases">
        <authorList>
            <person name="Sun Q."/>
            <person name="Evtushenko L."/>
        </authorList>
    </citation>
    <scope>NUCLEOTIDE SEQUENCE</scope>
    <source>
        <strain evidence="4">VKM Ac-1069</strain>
    </source>
</reference>
<feature type="region of interest" description="Disordered" evidence="1">
    <location>
        <begin position="32"/>
        <end position="99"/>
    </location>
</feature>
<keyword evidence="2" id="KW-0732">Signal</keyword>
<dbReference type="PROSITE" id="PS51762">
    <property type="entry name" value="GH16_2"/>
    <property type="match status" value="1"/>
</dbReference>
<feature type="compositionally biased region" description="Low complexity" evidence="1">
    <location>
        <begin position="40"/>
        <end position="63"/>
    </location>
</feature>
<feature type="chain" id="PRO_5040723063" description="GH16 domain-containing protein" evidence="2">
    <location>
        <begin position="33"/>
        <end position="321"/>
    </location>
</feature>
<name>A0A9W6L233_9PSEU</name>
<evidence type="ECO:0000313" key="5">
    <source>
        <dbReference type="Proteomes" id="UP001143463"/>
    </source>
</evidence>
<dbReference type="CDD" id="cd00413">
    <property type="entry name" value="Glyco_hydrolase_16"/>
    <property type="match status" value="1"/>
</dbReference>
<dbReference type="Gene3D" id="2.60.120.200">
    <property type="match status" value="1"/>
</dbReference>
<dbReference type="PANTHER" id="PTHR10963">
    <property type="entry name" value="GLYCOSYL HYDROLASE-RELATED"/>
    <property type="match status" value="1"/>
</dbReference>
<dbReference type="InterPro" id="IPR000757">
    <property type="entry name" value="Beta-glucanase-like"/>
</dbReference>